<gene>
    <name evidence="2" type="ORF">G2W53_001562</name>
</gene>
<evidence type="ECO:0000313" key="2">
    <source>
        <dbReference type="EMBL" id="KAF7844657.1"/>
    </source>
</evidence>
<organism evidence="2 3">
    <name type="scientific">Senna tora</name>
    <dbReference type="NCBI Taxonomy" id="362788"/>
    <lineage>
        <taxon>Eukaryota</taxon>
        <taxon>Viridiplantae</taxon>
        <taxon>Streptophyta</taxon>
        <taxon>Embryophyta</taxon>
        <taxon>Tracheophyta</taxon>
        <taxon>Spermatophyta</taxon>
        <taxon>Magnoliopsida</taxon>
        <taxon>eudicotyledons</taxon>
        <taxon>Gunneridae</taxon>
        <taxon>Pentapetalae</taxon>
        <taxon>rosids</taxon>
        <taxon>fabids</taxon>
        <taxon>Fabales</taxon>
        <taxon>Fabaceae</taxon>
        <taxon>Caesalpinioideae</taxon>
        <taxon>Cassia clade</taxon>
        <taxon>Senna</taxon>
    </lineage>
</organism>
<proteinExistence type="predicted"/>
<dbReference type="AlphaFoldDB" id="A0A834XIC0"/>
<reference evidence="2" key="1">
    <citation type="submission" date="2020-09" db="EMBL/GenBank/DDBJ databases">
        <title>Genome-Enabled Discovery of Anthraquinone Biosynthesis in Senna tora.</title>
        <authorList>
            <person name="Kang S.-H."/>
            <person name="Pandey R.P."/>
            <person name="Lee C.-M."/>
            <person name="Sim J.-S."/>
            <person name="Jeong J.-T."/>
            <person name="Choi B.-S."/>
            <person name="Jung M."/>
            <person name="Ginzburg D."/>
            <person name="Zhao K."/>
            <person name="Won S.Y."/>
            <person name="Oh T.-J."/>
            <person name="Yu Y."/>
            <person name="Kim N.-H."/>
            <person name="Lee O.R."/>
            <person name="Lee T.-H."/>
            <person name="Bashyal P."/>
            <person name="Kim T.-S."/>
            <person name="Lee W.-H."/>
            <person name="Kawkins C."/>
            <person name="Kim C.-K."/>
            <person name="Kim J.S."/>
            <person name="Ahn B.O."/>
            <person name="Rhee S.Y."/>
            <person name="Sohng J.K."/>
        </authorList>
    </citation>
    <scope>NUCLEOTIDE SEQUENCE</scope>
    <source>
        <tissue evidence="2">Leaf</tissue>
    </source>
</reference>
<protein>
    <submittedName>
        <fullName evidence="2">Uncharacterized protein</fullName>
    </submittedName>
</protein>
<name>A0A834XIC0_9FABA</name>
<feature type="region of interest" description="Disordered" evidence="1">
    <location>
        <begin position="1"/>
        <end position="24"/>
    </location>
</feature>
<evidence type="ECO:0000256" key="1">
    <source>
        <dbReference type="SAM" id="MobiDB-lite"/>
    </source>
</evidence>
<dbReference type="Proteomes" id="UP000634136">
    <property type="component" value="Unassembled WGS sequence"/>
</dbReference>
<evidence type="ECO:0000313" key="3">
    <source>
        <dbReference type="Proteomes" id="UP000634136"/>
    </source>
</evidence>
<comment type="caution">
    <text evidence="2">The sequence shown here is derived from an EMBL/GenBank/DDBJ whole genome shotgun (WGS) entry which is preliminary data.</text>
</comment>
<keyword evidence="3" id="KW-1185">Reference proteome</keyword>
<feature type="compositionally biased region" description="Low complexity" evidence="1">
    <location>
        <begin position="1"/>
        <end position="21"/>
    </location>
</feature>
<sequence>MSASPYKSYESKSCSGYSESSPNTSRLQLSFNLIEAIVSDGIVYIEPVQHPRPLKRAMEQCLVKELHVETELEEFTGTNDEQSDVVVGGFAMNG</sequence>
<accession>A0A834XIC0</accession>
<dbReference type="EMBL" id="JAAIUW010000001">
    <property type="protein sequence ID" value="KAF7844657.1"/>
    <property type="molecule type" value="Genomic_DNA"/>
</dbReference>